<dbReference type="InterPro" id="IPR001810">
    <property type="entry name" value="F-box_dom"/>
</dbReference>
<dbReference type="InterPro" id="IPR032675">
    <property type="entry name" value="LRR_dom_sf"/>
</dbReference>
<reference evidence="3" key="1">
    <citation type="submission" date="2024-04" db="EMBL/GenBank/DDBJ databases">
        <authorList>
            <person name="Shaw F."/>
            <person name="Minotto A."/>
        </authorList>
    </citation>
    <scope>NUCLEOTIDE SEQUENCE [LARGE SCALE GENOMIC DNA]</scope>
</reference>
<keyword evidence="3" id="KW-1185">Reference proteome</keyword>
<organism evidence="2 3">
    <name type="scientific">Somion occarium</name>
    <dbReference type="NCBI Taxonomy" id="3059160"/>
    <lineage>
        <taxon>Eukaryota</taxon>
        <taxon>Fungi</taxon>
        <taxon>Dikarya</taxon>
        <taxon>Basidiomycota</taxon>
        <taxon>Agaricomycotina</taxon>
        <taxon>Agaricomycetes</taxon>
        <taxon>Polyporales</taxon>
        <taxon>Cerrenaceae</taxon>
        <taxon>Somion</taxon>
    </lineage>
</organism>
<evidence type="ECO:0000313" key="3">
    <source>
        <dbReference type="Proteomes" id="UP001497453"/>
    </source>
</evidence>
<accession>A0ABP1CUX6</accession>
<feature type="domain" description="F-box" evidence="1">
    <location>
        <begin position="29"/>
        <end position="76"/>
    </location>
</feature>
<dbReference type="Pfam" id="PF12937">
    <property type="entry name" value="F-box-like"/>
    <property type="match status" value="1"/>
</dbReference>
<dbReference type="Proteomes" id="UP001497453">
    <property type="component" value="Chromosome 11"/>
</dbReference>
<name>A0ABP1CUX6_9APHY</name>
<protein>
    <recommendedName>
        <fullName evidence="1">F-box domain-containing protein</fullName>
    </recommendedName>
</protein>
<gene>
    <name evidence="2" type="ORF">GFSPODELE1_LOCUS2696</name>
</gene>
<dbReference type="EMBL" id="OZ037954">
    <property type="protein sequence ID" value="CAL1699475.1"/>
    <property type="molecule type" value="Genomic_DNA"/>
</dbReference>
<evidence type="ECO:0000313" key="2">
    <source>
        <dbReference type="EMBL" id="CAL1699475.1"/>
    </source>
</evidence>
<evidence type="ECO:0000259" key="1">
    <source>
        <dbReference type="Pfam" id="PF12937"/>
    </source>
</evidence>
<dbReference type="Gene3D" id="3.80.10.10">
    <property type="entry name" value="Ribonuclease Inhibitor"/>
    <property type="match status" value="1"/>
</dbReference>
<dbReference type="SUPFAM" id="SSF52047">
    <property type="entry name" value="RNI-like"/>
    <property type="match status" value="1"/>
</dbReference>
<proteinExistence type="predicted"/>
<dbReference type="SUPFAM" id="SSF81383">
    <property type="entry name" value="F-box domain"/>
    <property type="match status" value="1"/>
</dbReference>
<sequence length="538" mass="61566">MENLLPPIIDIEMHNGDVPPFNWPDRDVPDDIIFLTFIALTNMRDAKHSLLSASQVCRRWRLIASYSARLWSKVDLSDLKIASQYVVRARDAPITIMLRRDKVADVPQGLPTFLSTYLNFAQVVEIVLELPYSVMAQVLPFLNCPLPALKTLTLALTGGSDEENEAEPYALEARLGMCSNLRTLELTRIIVRSLSCDTQVRAIRWVDQFYGWADNMLTMDQFLEVLRKCPFLDTLYLQDAGPWLDIEDPEYPQLPPINLPNVRMVELRLGPGHMKYLLSYIVIPEEAKVTCYTCLGDEEDFEYMLPKDMSNIRMTQCADTAVFTNYEEETTLYLRLYSQRGASQGSTAPVGRFDLNLACGTEDEDAIPEYLHPKAISTITLIPSVFPGIRDITVRCDLVEIGASQWQSILETFGNVTTIRLTNIRKGFESESADRPYLFEALLSSSGRGYICPKLREIELYDLRITDEFIHVASQALLQRQKMGLQLRWLLFYVREAEWDIAQKFLQSTVQDFITRPSVPAEEEQWWGQRDVESRGLQ</sequence>
<dbReference type="InterPro" id="IPR036047">
    <property type="entry name" value="F-box-like_dom_sf"/>
</dbReference>